<keyword evidence="3" id="KW-1185">Reference proteome</keyword>
<gene>
    <name evidence="2" type="ORF">PAXRUDRAFT_14719</name>
</gene>
<dbReference type="OrthoDB" id="2688210at2759"/>
<feature type="region of interest" description="Disordered" evidence="1">
    <location>
        <begin position="366"/>
        <end position="411"/>
    </location>
</feature>
<evidence type="ECO:0000256" key="1">
    <source>
        <dbReference type="SAM" id="MobiDB-lite"/>
    </source>
</evidence>
<name>A0A0D0DRS2_9AGAM</name>
<accession>A0A0D0DRS2</accession>
<dbReference type="InParanoid" id="A0A0D0DRS2"/>
<evidence type="ECO:0000313" key="3">
    <source>
        <dbReference type="Proteomes" id="UP000054538"/>
    </source>
</evidence>
<reference evidence="2 3" key="1">
    <citation type="submission" date="2014-04" db="EMBL/GenBank/DDBJ databases">
        <authorList>
            <consortium name="DOE Joint Genome Institute"/>
            <person name="Kuo A."/>
            <person name="Kohler A."/>
            <person name="Jargeat P."/>
            <person name="Nagy L.G."/>
            <person name="Floudas D."/>
            <person name="Copeland A."/>
            <person name="Barry K.W."/>
            <person name="Cichocki N."/>
            <person name="Veneault-Fourrey C."/>
            <person name="LaButti K."/>
            <person name="Lindquist E.A."/>
            <person name="Lipzen A."/>
            <person name="Lundell T."/>
            <person name="Morin E."/>
            <person name="Murat C."/>
            <person name="Sun H."/>
            <person name="Tunlid A."/>
            <person name="Henrissat B."/>
            <person name="Grigoriev I.V."/>
            <person name="Hibbett D.S."/>
            <person name="Martin F."/>
            <person name="Nordberg H.P."/>
            <person name="Cantor M.N."/>
            <person name="Hua S.X."/>
        </authorList>
    </citation>
    <scope>NUCLEOTIDE SEQUENCE [LARGE SCALE GENOMIC DNA]</scope>
    <source>
        <strain evidence="2 3">Ve08.2h10</strain>
    </source>
</reference>
<organism evidence="2 3">
    <name type="scientific">Paxillus rubicundulus Ve08.2h10</name>
    <dbReference type="NCBI Taxonomy" id="930991"/>
    <lineage>
        <taxon>Eukaryota</taxon>
        <taxon>Fungi</taxon>
        <taxon>Dikarya</taxon>
        <taxon>Basidiomycota</taxon>
        <taxon>Agaricomycotina</taxon>
        <taxon>Agaricomycetes</taxon>
        <taxon>Agaricomycetidae</taxon>
        <taxon>Boletales</taxon>
        <taxon>Paxilineae</taxon>
        <taxon>Paxillaceae</taxon>
        <taxon>Paxillus</taxon>
    </lineage>
</organism>
<reference evidence="3" key="2">
    <citation type="submission" date="2015-01" db="EMBL/GenBank/DDBJ databases">
        <title>Evolutionary Origins and Diversification of the Mycorrhizal Mutualists.</title>
        <authorList>
            <consortium name="DOE Joint Genome Institute"/>
            <consortium name="Mycorrhizal Genomics Consortium"/>
            <person name="Kohler A."/>
            <person name="Kuo A."/>
            <person name="Nagy L.G."/>
            <person name="Floudas D."/>
            <person name="Copeland A."/>
            <person name="Barry K.W."/>
            <person name="Cichocki N."/>
            <person name="Veneault-Fourrey C."/>
            <person name="LaButti K."/>
            <person name="Lindquist E.A."/>
            <person name="Lipzen A."/>
            <person name="Lundell T."/>
            <person name="Morin E."/>
            <person name="Murat C."/>
            <person name="Riley R."/>
            <person name="Ohm R."/>
            <person name="Sun H."/>
            <person name="Tunlid A."/>
            <person name="Henrissat B."/>
            <person name="Grigoriev I.V."/>
            <person name="Hibbett D.S."/>
            <person name="Martin F."/>
        </authorList>
    </citation>
    <scope>NUCLEOTIDE SEQUENCE [LARGE SCALE GENOMIC DNA]</scope>
    <source>
        <strain evidence="3">Ve08.2h10</strain>
    </source>
</reference>
<sequence length="411" mass="46681">MLPTQNPHNIDTPNYGTECYAPARQPLVANFSISHEEAVQWLLEIWTAQNQLKRQDWNARRDVEAEEARQEQDRLLRQWEDTDCLRLQEEEAAHQEERKKNRNKFLPFNNVKVASTIPITPSPHALRKLCKGEYVELHYFTNKGLAEAQSISHSVDGDTLALLQDEQGLHSFVPIAAAKAKEFVIPDHELTWPQIDEATHRLLQAMKECSWEEDCVGAHLQFWMNLSAHEWRHDPKDAARTTSSFNLKYLDEEALIKIKFKITSKIHTAIMNQAREASTIFSHLKQCITLSAPTKFFSHTSTPLGYTPNNNGPWCGPTTWPIGTWHRNHNTASTWAHTPTHTYTQITTPPATDKLLATVSALQAHNPAASHPTSTPYSHSSSSQTPSQPSYSQQHQPSFAKLRNPSRNPQA</sequence>
<protein>
    <submittedName>
        <fullName evidence="2">Uncharacterized protein</fullName>
    </submittedName>
</protein>
<dbReference type="HOGENOM" id="CLU_052398_0_1_1"/>
<dbReference type="AlphaFoldDB" id="A0A0D0DRS2"/>
<evidence type="ECO:0000313" key="2">
    <source>
        <dbReference type="EMBL" id="KIK82485.1"/>
    </source>
</evidence>
<dbReference type="EMBL" id="KN825623">
    <property type="protein sequence ID" value="KIK82485.1"/>
    <property type="molecule type" value="Genomic_DNA"/>
</dbReference>
<proteinExistence type="predicted"/>
<feature type="compositionally biased region" description="Low complexity" evidence="1">
    <location>
        <begin position="370"/>
        <end position="398"/>
    </location>
</feature>
<dbReference type="Proteomes" id="UP000054538">
    <property type="component" value="Unassembled WGS sequence"/>
</dbReference>